<dbReference type="OrthoDB" id="2908478at2"/>
<reference evidence="1 2" key="1">
    <citation type="submission" date="2018-08" db="EMBL/GenBank/DDBJ databases">
        <title>Bacillus chawlae sp. nov., Bacillus glennii sp. nov., and Bacillus saganii sp. nov. Isolated from the Vehicle Assembly Building at Kennedy Space Center where the Viking Spacecraft were Assembled.</title>
        <authorList>
            <person name="Seuylemezian A."/>
            <person name="Vaishampayan P."/>
        </authorList>
    </citation>
    <scope>NUCLEOTIDE SEQUENCE [LARGE SCALE GENOMIC DNA]</scope>
    <source>
        <strain evidence="1 2">V44-8</strain>
    </source>
</reference>
<accession>A0A372LB57</accession>
<dbReference type="Proteomes" id="UP000262939">
    <property type="component" value="Unassembled WGS sequence"/>
</dbReference>
<keyword evidence="2" id="KW-1185">Reference proteome</keyword>
<organism evidence="1 2">
    <name type="scientific">Peribacillus glennii</name>
    <dbReference type="NCBI Taxonomy" id="2303991"/>
    <lineage>
        <taxon>Bacteria</taxon>
        <taxon>Bacillati</taxon>
        <taxon>Bacillota</taxon>
        <taxon>Bacilli</taxon>
        <taxon>Bacillales</taxon>
        <taxon>Bacillaceae</taxon>
        <taxon>Peribacillus</taxon>
    </lineage>
</organism>
<proteinExistence type="predicted"/>
<dbReference type="EMBL" id="QVTD01000008">
    <property type="protein sequence ID" value="RFU62986.1"/>
    <property type="molecule type" value="Genomic_DNA"/>
</dbReference>
<name>A0A372LB57_9BACI</name>
<dbReference type="AlphaFoldDB" id="A0A372LB57"/>
<evidence type="ECO:0000313" key="2">
    <source>
        <dbReference type="Proteomes" id="UP000262939"/>
    </source>
</evidence>
<dbReference type="RefSeq" id="WP_117323114.1">
    <property type="nucleotide sequence ID" value="NZ_QVTD01000008.1"/>
</dbReference>
<comment type="caution">
    <text evidence="1">The sequence shown here is derived from an EMBL/GenBank/DDBJ whole genome shotgun (WGS) entry which is preliminary data.</text>
</comment>
<gene>
    <name evidence="1" type="ORF">D0466_13670</name>
</gene>
<sequence length="64" mass="7808">MEKHYRISWYTFVENDELFEGRSLIKAEDEADAAQKLIMEKAYEYKLKPQLIRIYSLHELLRNE</sequence>
<evidence type="ECO:0000313" key="1">
    <source>
        <dbReference type="EMBL" id="RFU62986.1"/>
    </source>
</evidence>
<protein>
    <submittedName>
        <fullName evidence="1">Uncharacterized protein</fullName>
    </submittedName>
</protein>